<proteinExistence type="predicted"/>
<accession>A0A1A8L0S8</accession>
<feature type="non-terminal residue" evidence="1">
    <location>
        <position position="89"/>
    </location>
</feature>
<dbReference type="EMBL" id="HAEF01000870">
    <property type="protein sequence ID" value="SBR38252.1"/>
    <property type="molecule type" value="Transcribed_RNA"/>
</dbReference>
<name>A0A1A8L0S8_9TELE</name>
<feature type="non-terminal residue" evidence="1">
    <location>
        <position position="1"/>
    </location>
</feature>
<organism evidence="1">
    <name type="scientific">Nothobranchius pienaari</name>
    <dbReference type="NCBI Taxonomy" id="704102"/>
    <lineage>
        <taxon>Eukaryota</taxon>
        <taxon>Metazoa</taxon>
        <taxon>Chordata</taxon>
        <taxon>Craniata</taxon>
        <taxon>Vertebrata</taxon>
        <taxon>Euteleostomi</taxon>
        <taxon>Actinopterygii</taxon>
        <taxon>Neopterygii</taxon>
        <taxon>Teleostei</taxon>
        <taxon>Neoteleostei</taxon>
        <taxon>Acanthomorphata</taxon>
        <taxon>Ovalentaria</taxon>
        <taxon>Atherinomorphae</taxon>
        <taxon>Cyprinodontiformes</taxon>
        <taxon>Nothobranchiidae</taxon>
        <taxon>Nothobranchius</taxon>
    </lineage>
</organism>
<evidence type="ECO:0000313" key="1">
    <source>
        <dbReference type="EMBL" id="SBR38252.1"/>
    </source>
</evidence>
<reference evidence="1" key="1">
    <citation type="submission" date="2016-05" db="EMBL/GenBank/DDBJ databases">
        <authorList>
            <person name="Lavstsen T."/>
            <person name="Jespersen J.S."/>
        </authorList>
    </citation>
    <scope>NUCLEOTIDE SEQUENCE</scope>
    <source>
        <tissue evidence="1">Brain</tissue>
    </source>
</reference>
<gene>
    <name evidence="1" type="primary">Nfu_g_1_018616</name>
</gene>
<dbReference type="AlphaFoldDB" id="A0A1A8L0S8"/>
<sequence length="89" mass="10566">RSPSLRTCTKSYCTRMKRPRKGRKGCYPCKRNGSCKFARQETSLRCTVYMQESELWLLIEELKRSQIDITNIYSEIRDLATPSTDIRRR</sequence>
<reference evidence="1" key="2">
    <citation type="submission" date="2016-06" db="EMBL/GenBank/DDBJ databases">
        <title>The genome of a short-lived fish provides insights into sex chromosome evolution and the genetic control of aging.</title>
        <authorList>
            <person name="Reichwald K."/>
            <person name="Felder M."/>
            <person name="Petzold A."/>
            <person name="Koch P."/>
            <person name="Groth M."/>
            <person name="Platzer M."/>
        </authorList>
    </citation>
    <scope>NUCLEOTIDE SEQUENCE</scope>
    <source>
        <tissue evidence="1">Brain</tissue>
    </source>
</reference>
<protein>
    <submittedName>
        <fullName evidence="1">Uncharacterized protein</fullName>
    </submittedName>
</protein>